<dbReference type="Proteomes" id="UP001054945">
    <property type="component" value="Unassembled WGS sequence"/>
</dbReference>
<keyword evidence="2" id="KW-1185">Reference proteome</keyword>
<dbReference type="AlphaFoldDB" id="A0AAV4SIX6"/>
<proteinExistence type="predicted"/>
<protein>
    <submittedName>
        <fullName evidence="1">Uncharacterized protein</fullName>
    </submittedName>
</protein>
<comment type="caution">
    <text evidence="1">The sequence shown here is derived from an EMBL/GenBank/DDBJ whole genome shotgun (WGS) entry which is preliminary data.</text>
</comment>
<organism evidence="1 2">
    <name type="scientific">Caerostris extrusa</name>
    <name type="common">Bark spider</name>
    <name type="synonym">Caerostris bankana</name>
    <dbReference type="NCBI Taxonomy" id="172846"/>
    <lineage>
        <taxon>Eukaryota</taxon>
        <taxon>Metazoa</taxon>
        <taxon>Ecdysozoa</taxon>
        <taxon>Arthropoda</taxon>
        <taxon>Chelicerata</taxon>
        <taxon>Arachnida</taxon>
        <taxon>Araneae</taxon>
        <taxon>Araneomorphae</taxon>
        <taxon>Entelegynae</taxon>
        <taxon>Araneoidea</taxon>
        <taxon>Araneidae</taxon>
        <taxon>Caerostris</taxon>
    </lineage>
</organism>
<reference evidence="1 2" key="1">
    <citation type="submission" date="2021-06" db="EMBL/GenBank/DDBJ databases">
        <title>Caerostris extrusa draft genome.</title>
        <authorList>
            <person name="Kono N."/>
            <person name="Arakawa K."/>
        </authorList>
    </citation>
    <scope>NUCLEOTIDE SEQUENCE [LARGE SCALE GENOMIC DNA]</scope>
</reference>
<gene>
    <name evidence="1" type="ORF">CEXT_277501</name>
</gene>
<sequence length="100" mass="10883">MRGQMFMIPSLSSSSSSERGVVEMESLILLWLASKHRIGKGGGSDWKRKEMEGDGNLRTEGWDVLQRQESHHAPGLPKLVLALPDAVGSIISLPCLLTVA</sequence>
<name>A0AAV4SIX6_CAEEX</name>
<accession>A0AAV4SIX6</accession>
<dbReference type="EMBL" id="BPLR01009718">
    <property type="protein sequence ID" value="GIY34050.1"/>
    <property type="molecule type" value="Genomic_DNA"/>
</dbReference>
<evidence type="ECO:0000313" key="1">
    <source>
        <dbReference type="EMBL" id="GIY34050.1"/>
    </source>
</evidence>
<evidence type="ECO:0000313" key="2">
    <source>
        <dbReference type="Proteomes" id="UP001054945"/>
    </source>
</evidence>